<evidence type="ECO:0000256" key="1">
    <source>
        <dbReference type="SAM" id="Coils"/>
    </source>
</evidence>
<keyword evidence="3" id="KW-1185">Reference proteome</keyword>
<dbReference type="AlphaFoldDB" id="A0A7Z2T7C4"/>
<name>A0A7Z2T7C4_9VIBR</name>
<dbReference type="Proteomes" id="UP000464262">
    <property type="component" value="Chromosome 2"/>
</dbReference>
<dbReference type="KEGG" id="vas:GT360_19585"/>
<gene>
    <name evidence="2" type="ORF">GT360_19585</name>
</gene>
<organism evidence="2 3">
    <name type="scientific">Vibrio astriarenae</name>
    <dbReference type="NCBI Taxonomy" id="1481923"/>
    <lineage>
        <taxon>Bacteria</taxon>
        <taxon>Pseudomonadati</taxon>
        <taxon>Pseudomonadota</taxon>
        <taxon>Gammaproteobacteria</taxon>
        <taxon>Vibrionales</taxon>
        <taxon>Vibrionaceae</taxon>
        <taxon>Vibrio</taxon>
    </lineage>
</organism>
<proteinExistence type="predicted"/>
<keyword evidence="1" id="KW-0175">Coiled coil</keyword>
<reference evidence="2 3" key="1">
    <citation type="submission" date="2020-01" db="EMBL/GenBank/DDBJ databases">
        <title>Whole genome and functional gene identification of agarase of Vibrio HN897.</title>
        <authorList>
            <person name="Liu Y."/>
            <person name="Zhao Z."/>
        </authorList>
    </citation>
    <scope>NUCLEOTIDE SEQUENCE [LARGE SCALE GENOMIC DNA]</scope>
    <source>
        <strain evidence="2 3">HN897</strain>
    </source>
</reference>
<evidence type="ECO:0000313" key="2">
    <source>
        <dbReference type="EMBL" id="QIA65724.1"/>
    </source>
</evidence>
<protein>
    <submittedName>
        <fullName evidence="2">Uncharacterized protein</fullName>
    </submittedName>
</protein>
<dbReference type="RefSeq" id="WP_164650621.1">
    <property type="nucleotide sequence ID" value="NZ_CP047476.1"/>
</dbReference>
<accession>A0A7Z2T7C4</accession>
<sequence length="112" mass="12964">MTVNSFLNPDWGLGVRDTMSQSLRRLENLTDRHQELDGKMDAEKMRYIFDLPLYNEDGTFKENGGVTKPTNQDVDLTNYQVVTDLKEMNFSIKLPALGENWVTVDLNEMFNK</sequence>
<feature type="coiled-coil region" evidence="1">
    <location>
        <begin position="19"/>
        <end position="46"/>
    </location>
</feature>
<evidence type="ECO:0000313" key="3">
    <source>
        <dbReference type="Proteomes" id="UP000464262"/>
    </source>
</evidence>
<dbReference type="EMBL" id="CP047476">
    <property type="protein sequence ID" value="QIA65724.1"/>
    <property type="molecule type" value="Genomic_DNA"/>
</dbReference>